<proteinExistence type="predicted"/>
<name>A0AAW9HDW5_9ACTO</name>
<feature type="domain" description="HTH iclR-type" evidence="4">
    <location>
        <begin position="14"/>
        <end position="76"/>
    </location>
</feature>
<dbReference type="Gene3D" id="1.10.10.10">
    <property type="entry name" value="Winged helix-like DNA-binding domain superfamily/Winged helix DNA-binding domain"/>
    <property type="match status" value="1"/>
</dbReference>
<feature type="domain" description="IclR-ED" evidence="5">
    <location>
        <begin position="77"/>
        <end position="253"/>
    </location>
</feature>
<sequence length="254" mass="27973">MRATSTHSGGVRPVKSASRTVDLLEFLGRRIADPPRLAEICTELDAPRSSTYALLRTLIDAEWVQATSTDRYMLGIRALTVGTAYIDADPYVRIVRPILVDLAKEHGETFHMGRFDNAEIVYLLTQQSDRSTRTYSRVGRRLPAAATGLGKAVLAHRPEDIPEELVELTARTITSPAQLRKNLKETAARGYAIDNEENTLGLHCVAFSLPYESPVRDAISCSVPSVRWSAEREAELAAAMRTAVNRILDSAPIA</sequence>
<dbReference type="PROSITE" id="PS51077">
    <property type="entry name" value="HTH_ICLR"/>
    <property type="match status" value="1"/>
</dbReference>
<keyword evidence="2" id="KW-0238">DNA-binding</keyword>
<dbReference type="Pfam" id="PF01614">
    <property type="entry name" value="IclR_C"/>
    <property type="match status" value="1"/>
</dbReference>
<evidence type="ECO:0000313" key="7">
    <source>
        <dbReference type="EMBL" id="MDY5146682.1"/>
    </source>
</evidence>
<dbReference type="InterPro" id="IPR036390">
    <property type="entry name" value="WH_DNA-bd_sf"/>
</dbReference>
<keyword evidence="8" id="KW-1185">Reference proteome</keyword>
<dbReference type="GO" id="GO:0045892">
    <property type="term" value="P:negative regulation of DNA-templated transcription"/>
    <property type="evidence" value="ECO:0007669"/>
    <property type="project" value="TreeGrafter"/>
</dbReference>
<dbReference type="SUPFAM" id="SSF55781">
    <property type="entry name" value="GAF domain-like"/>
    <property type="match status" value="1"/>
</dbReference>
<dbReference type="PROSITE" id="PS51078">
    <property type="entry name" value="ICLR_ED"/>
    <property type="match status" value="1"/>
</dbReference>
<evidence type="ECO:0000313" key="6">
    <source>
        <dbReference type="EMBL" id="MDY5141213.1"/>
    </source>
</evidence>
<comment type="caution">
    <text evidence="6">The sequence shown here is derived from an EMBL/GenBank/DDBJ whole genome shotgun (WGS) entry which is preliminary data.</text>
</comment>
<accession>A0AAW9HDW5</accession>
<dbReference type="InterPro" id="IPR036388">
    <property type="entry name" value="WH-like_DNA-bd_sf"/>
</dbReference>
<evidence type="ECO:0000256" key="1">
    <source>
        <dbReference type="ARBA" id="ARBA00023015"/>
    </source>
</evidence>
<dbReference type="GO" id="GO:0003700">
    <property type="term" value="F:DNA-binding transcription factor activity"/>
    <property type="evidence" value="ECO:0007669"/>
    <property type="project" value="TreeGrafter"/>
</dbReference>
<dbReference type="EMBL" id="JAWNFY010000017">
    <property type="protein sequence ID" value="MDY5146682.1"/>
    <property type="molecule type" value="Genomic_DNA"/>
</dbReference>
<dbReference type="Gene3D" id="3.30.450.40">
    <property type="match status" value="1"/>
</dbReference>
<organism evidence="6 9">
    <name type="scientific">Actinotignum timonense</name>
    <dbReference type="NCBI Taxonomy" id="1870995"/>
    <lineage>
        <taxon>Bacteria</taxon>
        <taxon>Bacillati</taxon>
        <taxon>Actinomycetota</taxon>
        <taxon>Actinomycetes</taxon>
        <taxon>Actinomycetales</taxon>
        <taxon>Actinomycetaceae</taxon>
        <taxon>Actinotignum</taxon>
    </lineage>
</organism>
<dbReference type="SMART" id="SM00346">
    <property type="entry name" value="HTH_ICLR"/>
    <property type="match status" value="1"/>
</dbReference>
<dbReference type="AlphaFoldDB" id="A0AAW9HDW5"/>
<dbReference type="Pfam" id="PF09339">
    <property type="entry name" value="HTH_IclR"/>
    <property type="match status" value="1"/>
</dbReference>
<dbReference type="InterPro" id="IPR050707">
    <property type="entry name" value="HTH_MetabolicPath_Reg"/>
</dbReference>
<evidence type="ECO:0000313" key="8">
    <source>
        <dbReference type="Proteomes" id="UP001284901"/>
    </source>
</evidence>
<gene>
    <name evidence="6" type="ORF">R6G74_07845</name>
    <name evidence="7" type="ORF">R6P33_06600</name>
</gene>
<evidence type="ECO:0000256" key="3">
    <source>
        <dbReference type="ARBA" id="ARBA00023163"/>
    </source>
</evidence>
<dbReference type="PANTHER" id="PTHR30136">
    <property type="entry name" value="HELIX-TURN-HELIX TRANSCRIPTIONAL REGULATOR, ICLR FAMILY"/>
    <property type="match status" value="1"/>
</dbReference>
<keyword evidence="1" id="KW-0805">Transcription regulation</keyword>
<dbReference type="Proteomes" id="UP001284901">
    <property type="component" value="Unassembled WGS sequence"/>
</dbReference>
<dbReference type="InterPro" id="IPR029016">
    <property type="entry name" value="GAF-like_dom_sf"/>
</dbReference>
<evidence type="ECO:0000313" key="9">
    <source>
        <dbReference type="Proteomes" id="UP001288320"/>
    </source>
</evidence>
<evidence type="ECO:0000259" key="4">
    <source>
        <dbReference type="PROSITE" id="PS51077"/>
    </source>
</evidence>
<dbReference type="GeneID" id="92813335"/>
<dbReference type="InterPro" id="IPR014757">
    <property type="entry name" value="Tscrpt_reg_IclR_C"/>
</dbReference>
<protein>
    <submittedName>
        <fullName evidence="6">IclR family transcriptional regulator</fullName>
    </submittedName>
</protein>
<dbReference type="InterPro" id="IPR005471">
    <property type="entry name" value="Tscrpt_reg_IclR_N"/>
</dbReference>
<evidence type="ECO:0000259" key="5">
    <source>
        <dbReference type="PROSITE" id="PS51078"/>
    </source>
</evidence>
<keyword evidence="3" id="KW-0804">Transcription</keyword>
<dbReference type="EMBL" id="JAWNFV010000017">
    <property type="protein sequence ID" value="MDY5141213.1"/>
    <property type="molecule type" value="Genomic_DNA"/>
</dbReference>
<dbReference type="SUPFAM" id="SSF46785">
    <property type="entry name" value="Winged helix' DNA-binding domain"/>
    <property type="match status" value="1"/>
</dbReference>
<evidence type="ECO:0000256" key="2">
    <source>
        <dbReference type="ARBA" id="ARBA00023125"/>
    </source>
</evidence>
<dbReference type="PANTHER" id="PTHR30136:SF24">
    <property type="entry name" value="HTH-TYPE TRANSCRIPTIONAL REPRESSOR ALLR"/>
    <property type="match status" value="1"/>
</dbReference>
<reference evidence="6 8" key="1">
    <citation type="submission" date="2023-10" db="EMBL/GenBank/DDBJ databases">
        <title>Whole Genome based description of the genera Actinobaculum and Actinotignum reveals a complex phylogenetic relationship within the species included in the genus Actinotignum.</title>
        <authorList>
            <person name="Jensen C.S."/>
            <person name="Dargis R."/>
            <person name="Kemp M."/>
            <person name="Christensen J.J."/>
        </authorList>
    </citation>
    <scope>NUCLEOTIDE SEQUENCE</scope>
    <source>
        <strain evidence="7 8">SLA_B089</strain>
        <strain evidence="6">SLA_B245</strain>
    </source>
</reference>
<dbReference type="GO" id="GO:0003677">
    <property type="term" value="F:DNA binding"/>
    <property type="evidence" value="ECO:0007669"/>
    <property type="project" value="UniProtKB-KW"/>
</dbReference>
<dbReference type="Proteomes" id="UP001288320">
    <property type="component" value="Unassembled WGS sequence"/>
</dbReference>
<dbReference type="RefSeq" id="WP_087070095.1">
    <property type="nucleotide sequence ID" value="NZ_CAUPFC010000012.1"/>
</dbReference>